<dbReference type="CDD" id="cd04301">
    <property type="entry name" value="NAT_SF"/>
    <property type="match status" value="1"/>
</dbReference>
<dbReference type="InterPro" id="IPR016181">
    <property type="entry name" value="Acyl_CoA_acyltransferase"/>
</dbReference>
<dbReference type="Proteomes" id="UP000295718">
    <property type="component" value="Unassembled WGS sequence"/>
</dbReference>
<dbReference type="RefSeq" id="WP_051869903.1">
    <property type="nucleotide sequence ID" value="NZ_JPNB01000003.1"/>
</dbReference>
<sequence>MKIVEAREKHARTIGYIHSTAWCQTYKDIFPANYLYGVTEEKRKQEFLESNTNQAIRYYLIFEGEIAVGIIKIELKDEKTCEISSLYLLEAYRGKGYGTEVIEYIKSVFNGCKIIIWVLEENVKAKLFYEKNNFSLTSQTRKIWRGCYCEQTLYEY</sequence>
<evidence type="ECO:0000313" key="3">
    <source>
        <dbReference type="Proteomes" id="UP000295718"/>
    </source>
</evidence>
<accession>A0A4R1QRL7</accession>
<protein>
    <submittedName>
        <fullName evidence="2">Ribosomal protein S18 acetylase RimI-like enzyme</fullName>
    </submittedName>
</protein>
<dbReference type="GO" id="GO:0005840">
    <property type="term" value="C:ribosome"/>
    <property type="evidence" value="ECO:0007669"/>
    <property type="project" value="UniProtKB-KW"/>
</dbReference>
<dbReference type="InterPro" id="IPR000182">
    <property type="entry name" value="GNAT_dom"/>
</dbReference>
<evidence type="ECO:0000313" key="2">
    <source>
        <dbReference type="EMBL" id="TCL55015.1"/>
    </source>
</evidence>
<gene>
    <name evidence="2" type="ORF">EDD76_11750</name>
</gene>
<dbReference type="EMBL" id="SLUO01000017">
    <property type="protein sequence ID" value="TCL55015.1"/>
    <property type="molecule type" value="Genomic_DNA"/>
</dbReference>
<dbReference type="AlphaFoldDB" id="A0A4R1QRL7"/>
<comment type="caution">
    <text evidence="2">The sequence shown here is derived from an EMBL/GenBank/DDBJ whole genome shotgun (WGS) entry which is preliminary data.</text>
</comment>
<evidence type="ECO:0000259" key="1">
    <source>
        <dbReference type="PROSITE" id="PS51186"/>
    </source>
</evidence>
<dbReference type="GO" id="GO:0016747">
    <property type="term" value="F:acyltransferase activity, transferring groups other than amino-acyl groups"/>
    <property type="evidence" value="ECO:0007669"/>
    <property type="project" value="InterPro"/>
</dbReference>
<reference evidence="2 3" key="1">
    <citation type="submission" date="2019-03" db="EMBL/GenBank/DDBJ databases">
        <title>Genomic Encyclopedia of Type Strains, Phase IV (KMG-IV): sequencing the most valuable type-strain genomes for metagenomic binning, comparative biology and taxonomic classification.</title>
        <authorList>
            <person name="Goeker M."/>
        </authorList>
    </citation>
    <scope>NUCLEOTIDE SEQUENCE [LARGE SCALE GENOMIC DNA]</scope>
    <source>
        <strain evidence="2 3">DSM 100556</strain>
    </source>
</reference>
<dbReference type="Gene3D" id="3.40.630.30">
    <property type="match status" value="1"/>
</dbReference>
<dbReference type="OrthoDB" id="9786032at2"/>
<dbReference type="SUPFAM" id="SSF55729">
    <property type="entry name" value="Acyl-CoA N-acyltransferases (Nat)"/>
    <property type="match status" value="1"/>
</dbReference>
<dbReference type="PROSITE" id="PS51186">
    <property type="entry name" value="GNAT"/>
    <property type="match status" value="1"/>
</dbReference>
<keyword evidence="2" id="KW-0687">Ribonucleoprotein</keyword>
<organism evidence="2 3">
    <name type="scientific">Kineothrix alysoides</name>
    <dbReference type="NCBI Taxonomy" id="1469948"/>
    <lineage>
        <taxon>Bacteria</taxon>
        <taxon>Bacillati</taxon>
        <taxon>Bacillota</taxon>
        <taxon>Clostridia</taxon>
        <taxon>Lachnospirales</taxon>
        <taxon>Lachnospiraceae</taxon>
        <taxon>Kineothrix</taxon>
    </lineage>
</organism>
<dbReference type="Pfam" id="PF00583">
    <property type="entry name" value="Acetyltransf_1"/>
    <property type="match status" value="1"/>
</dbReference>
<feature type="domain" description="N-acetyltransferase" evidence="1">
    <location>
        <begin position="1"/>
        <end position="154"/>
    </location>
</feature>
<name>A0A4R1QRL7_9FIRM</name>
<keyword evidence="3" id="KW-1185">Reference proteome</keyword>
<dbReference type="STRING" id="1469948.GCA_000732725_03967"/>
<keyword evidence="2" id="KW-0689">Ribosomal protein</keyword>
<proteinExistence type="predicted"/>